<evidence type="ECO:0000256" key="1">
    <source>
        <dbReference type="ARBA" id="ARBA00007871"/>
    </source>
</evidence>
<proteinExistence type="inferred from homology"/>
<dbReference type="GO" id="GO:0046983">
    <property type="term" value="F:protein dimerization activity"/>
    <property type="evidence" value="ECO:0007669"/>
    <property type="project" value="InterPro"/>
</dbReference>
<evidence type="ECO:0000256" key="4">
    <source>
        <dbReference type="ARBA" id="ARBA00023163"/>
    </source>
</evidence>
<dbReference type="Gene3D" id="1.10.10.10">
    <property type="entry name" value="Winged helix-like DNA-binding domain superfamily/Winged helix DNA-binding domain"/>
    <property type="match status" value="1"/>
</dbReference>
<keyword evidence="3" id="KW-0238">DNA-binding</keyword>
<name>A0A8D6PNZ7_9EURY</name>
<dbReference type="EMBL" id="LR792632">
    <property type="protein sequence ID" value="CAB3287226.1"/>
    <property type="molecule type" value="Genomic_DNA"/>
</dbReference>
<dbReference type="KEGG" id="mesg:MLAUSG7_0089"/>
<comment type="similarity">
    <text evidence="1">Belongs to the DtxR/MntR family.</text>
</comment>
<dbReference type="SMART" id="SM00529">
    <property type="entry name" value="HTH_DTXR"/>
    <property type="match status" value="1"/>
</dbReference>
<dbReference type="GO" id="GO:0003677">
    <property type="term" value="F:DNA binding"/>
    <property type="evidence" value="ECO:0007669"/>
    <property type="project" value="UniProtKB-KW"/>
</dbReference>
<evidence type="ECO:0000313" key="6">
    <source>
        <dbReference type="Proteomes" id="UP000679213"/>
    </source>
</evidence>
<reference evidence="5 6" key="1">
    <citation type="submission" date="2020-04" db="EMBL/GenBank/DDBJ databases">
        <authorList>
            <consortium name="Genoscope - CEA"/>
            <person name="William W."/>
        </authorList>
    </citation>
    <scope>NUCLEOTIDE SEQUENCE [LARGE SCALE GENOMIC DNA]</scope>
    <source>
        <strain evidence="5 6">SG7</strain>
    </source>
</reference>
<sequence>MSQSIEDYLEKIYIFTKENKRPIKTTELAKLLNIKPSAVTSMAQKLSKLGYVEYEPYIGITLTKKGLDLAKKVLDKHQTLQTFLEKYLGIDKEMASKEACKLEHAMSDEVLKKLKIFMEEHKDLVE</sequence>
<dbReference type="SUPFAM" id="SSF47979">
    <property type="entry name" value="Iron-dependent repressor protein, dimerization domain"/>
    <property type="match status" value="1"/>
</dbReference>
<dbReference type="Gene3D" id="1.10.60.10">
    <property type="entry name" value="Iron dependent repressor, metal binding and dimerisation domain"/>
    <property type="match status" value="1"/>
</dbReference>
<dbReference type="Proteomes" id="UP000679213">
    <property type="component" value="Chromosome I"/>
</dbReference>
<evidence type="ECO:0000313" key="5">
    <source>
        <dbReference type="EMBL" id="CAB3287226.1"/>
    </source>
</evidence>
<dbReference type="FunFam" id="1.10.10.10:FF:000189">
    <property type="entry name" value="HTH-type transcriptional regulator MntR"/>
    <property type="match status" value="1"/>
</dbReference>
<dbReference type="RefSeq" id="WP_214400026.1">
    <property type="nucleotide sequence ID" value="NZ_LR792632.1"/>
</dbReference>
<dbReference type="PROSITE" id="PS50944">
    <property type="entry name" value="HTH_DTXR"/>
    <property type="match status" value="1"/>
</dbReference>
<organism evidence="5 6">
    <name type="scientific">Methanocaldococcus lauensis</name>
    <dbReference type="NCBI Taxonomy" id="2546128"/>
    <lineage>
        <taxon>Archaea</taxon>
        <taxon>Methanobacteriati</taxon>
        <taxon>Methanobacteriota</taxon>
        <taxon>Methanomada group</taxon>
        <taxon>Methanococci</taxon>
        <taxon>Methanococcales</taxon>
        <taxon>Methanocaldococcaceae</taxon>
        <taxon>Methanocaldococcus</taxon>
    </lineage>
</organism>
<dbReference type="GeneID" id="65882898"/>
<keyword evidence="4" id="KW-0804">Transcription</keyword>
<dbReference type="InterPro" id="IPR036388">
    <property type="entry name" value="WH-like_DNA-bd_sf"/>
</dbReference>
<dbReference type="InterPro" id="IPR036421">
    <property type="entry name" value="Fe_dep_repressor_sf"/>
</dbReference>
<evidence type="ECO:0000256" key="2">
    <source>
        <dbReference type="ARBA" id="ARBA00023015"/>
    </source>
</evidence>
<dbReference type="PANTHER" id="PTHR33238">
    <property type="entry name" value="IRON (METAL) DEPENDENT REPRESSOR, DTXR FAMILY"/>
    <property type="match status" value="1"/>
</dbReference>
<evidence type="ECO:0000256" key="3">
    <source>
        <dbReference type="ARBA" id="ARBA00023125"/>
    </source>
</evidence>
<dbReference type="InterPro" id="IPR022687">
    <property type="entry name" value="HTH_DTXR"/>
</dbReference>
<accession>A0A8D6PNZ7</accession>
<accession>A0A8D6PYF0</accession>
<dbReference type="Pfam" id="PF01325">
    <property type="entry name" value="Fe_dep_repress"/>
    <property type="match status" value="1"/>
</dbReference>
<keyword evidence="6" id="KW-1185">Reference proteome</keyword>
<dbReference type="InterPro" id="IPR036390">
    <property type="entry name" value="WH_DNA-bd_sf"/>
</dbReference>
<dbReference type="Pfam" id="PF02742">
    <property type="entry name" value="Fe_dep_repr_C"/>
    <property type="match status" value="1"/>
</dbReference>
<dbReference type="SUPFAM" id="SSF46785">
    <property type="entry name" value="Winged helix' DNA-binding domain"/>
    <property type="match status" value="1"/>
</dbReference>
<protein>
    <submittedName>
        <fullName evidence="5">Iron-dependent repressor IdeR/DtxR</fullName>
    </submittedName>
</protein>
<dbReference type="GO" id="GO:0046914">
    <property type="term" value="F:transition metal ion binding"/>
    <property type="evidence" value="ECO:0007669"/>
    <property type="project" value="InterPro"/>
</dbReference>
<dbReference type="InterPro" id="IPR001367">
    <property type="entry name" value="Fe_dep_repressor"/>
</dbReference>
<dbReference type="GO" id="GO:0003700">
    <property type="term" value="F:DNA-binding transcription factor activity"/>
    <property type="evidence" value="ECO:0007669"/>
    <property type="project" value="InterPro"/>
</dbReference>
<keyword evidence="2" id="KW-0805">Transcription regulation</keyword>
<dbReference type="InterPro" id="IPR050536">
    <property type="entry name" value="DtxR_MntR_Metal-Reg"/>
</dbReference>
<dbReference type="PANTHER" id="PTHR33238:SF7">
    <property type="entry name" value="IRON-DEPENDENT TRANSCRIPTIONAL REGULATOR"/>
    <property type="match status" value="1"/>
</dbReference>
<gene>
    <name evidence="5" type="ORF">MLAUSG7_0089</name>
</gene>
<dbReference type="AlphaFoldDB" id="A0A8D6PNZ7"/>
<dbReference type="InterPro" id="IPR022689">
    <property type="entry name" value="Iron_dep_repressor"/>
</dbReference>